<protein>
    <submittedName>
        <fullName evidence="2">Uncharacterized protein</fullName>
    </submittedName>
</protein>
<dbReference type="RefSeq" id="WP_255928304.1">
    <property type="nucleotide sequence ID" value="NZ_JANFNH010000014.1"/>
</dbReference>
<gene>
    <name evidence="2" type="ORF">NON19_15150</name>
</gene>
<keyword evidence="3" id="KW-1185">Reference proteome</keyword>
<keyword evidence="1" id="KW-0472">Membrane</keyword>
<evidence type="ECO:0000313" key="3">
    <source>
        <dbReference type="Proteomes" id="UP001206206"/>
    </source>
</evidence>
<comment type="caution">
    <text evidence="2">The sequence shown here is derived from an EMBL/GenBank/DDBJ whole genome shotgun (WGS) entry which is preliminary data.</text>
</comment>
<dbReference type="Proteomes" id="UP001206206">
    <property type="component" value="Unassembled WGS sequence"/>
</dbReference>
<feature type="transmembrane region" description="Helical" evidence="1">
    <location>
        <begin position="29"/>
        <end position="47"/>
    </location>
</feature>
<keyword evidence="1" id="KW-1133">Transmembrane helix</keyword>
<dbReference type="EMBL" id="JANFNH010000014">
    <property type="protein sequence ID" value="MCQ4043325.1"/>
    <property type="molecule type" value="Genomic_DNA"/>
</dbReference>
<organism evidence="2 3">
    <name type="scientific">Streptantibioticus rubrisoli</name>
    <dbReference type="NCBI Taxonomy" id="1387313"/>
    <lineage>
        <taxon>Bacteria</taxon>
        <taxon>Bacillati</taxon>
        <taxon>Actinomycetota</taxon>
        <taxon>Actinomycetes</taxon>
        <taxon>Kitasatosporales</taxon>
        <taxon>Streptomycetaceae</taxon>
        <taxon>Streptantibioticus</taxon>
    </lineage>
</organism>
<sequence>MRLVTSVAAGSLAGLAVFGITCLSGRALFAIVGGVAGALAMLVLRYYRSTARLSEIKVTVPQLSEFTFVVNDDARRVAWHLFVETATRVSTQPLEDGDGIVREALTSLHGLFSTTRETLKASRPSTGTLGGHTVEQLAITMLNHELRPFLSAWHPRLHAYEQAHPGRSESLWPQNADCRAELRLVQQHLGGYARSFARLAGVLDAATVIG</sequence>
<reference evidence="2 3" key="1">
    <citation type="submission" date="2022-06" db="EMBL/GenBank/DDBJ databases">
        <title>Draft genome sequence of type strain Streptomyces rubrisoli DSM 42083.</title>
        <authorList>
            <person name="Duangmal K."/>
            <person name="Klaysubun C."/>
        </authorList>
    </citation>
    <scope>NUCLEOTIDE SEQUENCE [LARGE SCALE GENOMIC DNA]</scope>
    <source>
        <strain evidence="2 3">DSM 42083</strain>
    </source>
</reference>
<name>A0ABT1PD92_9ACTN</name>
<evidence type="ECO:0000256" key="1">
    <source>
        <dbReference type="SAM" id="Phobius"/>
    </source>
</evidence>
<keyword evidence="1" id="KW-0812">Transmembrane</keyword>
<accession>A0ABT1PD92</accession>
<evidence type="ECO:0000313" key="2">
    <source>
        <dbReference type="EMBL" id="MCQ4043325.1"/>
    </source>
</evidence>
<proteinExistence type="predicted"/>